<feature type="active site" description="Proton donor" evidence="2">
    <location>
        <position position="34"/>
    </location>
</feature>
<gene>
    <name evidence="3" type="ORF">I6J18_09370</name>
</gene>
<keyword evidence="4" id="KW-1185">Reference proteome</keyword>
<evidence type="ECO:0000256" key="1">
    <source>
        <dbReference type="ARBA" id="ARBA00022801"/>
    </source>
</evidence>
<dbReference type="HAMAP" id="MF_01444">
    <property type="entry name" value="2H_phosphoesterase_YjcG"/>
    <property type="match status" value="1"/>
</dbReference>
<dbReference type="InterPro" id="IPR009097">
    <property type="entry name" value="Cyclic_Pdiesterase"/>
</dbReference>
<comment type="similarity">
    <text evidence="2">Belongs to the 2H phosphoesterase superfamily. YjcG family.</text>
</comment>
<dbReference type="Pfam" id="PF13563">
    <property type="entry name" value="2_5_RNA_ligase2"/>
    <property type="match status" value="1"/>
</dbReference>
<feature type="active site" description="Proton acceptor" evidence="2">
    <location>
        <position position="116"/>
    </location>
</feature>
<dbReference type="EC" id="3.1.-.-" evidence="2"/>
<protein>
    <recommendedName>
        <fullName evidence="2">Putative phosphoesterase I6J18_09370</fullName>
        <ecNumber evidence="2">3.1.-.-</ecNumber>
    </recommendedName>
</protein>
<dbReference type="KEGG" id="ppsr:I6J18_09370"/>
<dbReference type="GO" id="GO:0016788">
    <property type="term" value="F:hydrolase activity, acting on ester bonds"/>
    <property type="evidence" value="ECO:0007669"/>
    <property type="project" value="UniProtKB-UniRule"/>
</dbReference>
<sequence>MKYGIAIFPSKTLQDKANSYRKRYDTNYSLIAPHVTIKAAFEASDAEIKNIEQKIEDVVTHFDPMVLKVLKASTFQPVSNTIYFKVEPSIELEGLYNAFNQEEFAGAPSPYNFVPHITIGQNLSINEHSDVLGQLSMLDLTHQEVISEIQLMIQNEQGTWNVYKTYKLGKE</sequence>
<dbReference type="NCBIfam" id="NF010223">
    <property type="entry name" value="PRK13679.1"/>
    <property type="match status" value="1"/>
</dbReference>
<dbReference type="EMBL" id="CP068053">
    <property type="protein sequence ID" value="QQT02018.1"/>
    <property type="molecule type" value="Genomic_DNA"/>
</dbReference>
<proteinExistence type="inferred from homology"/>
<dbReference type="PANTHER" id="PTHR40037">
    <property type="entry name" value="PHOSPHOESTERASE YJCG-RELATED"/>
    <property type="match status" value="1"/>
</dbReference>
<reference evidence="3 4" key="1">
    <citation type="submission" date="2021-01" db="EMBL/GenBank/DDBJ databases">
        <title>FDA dAtabase for Regulatory Grade micrObial Sequences (FDA-ARGOS): Supporting development and validation of Infectious Disease Dx tests.</title>
        <authorList>
            <person name="Nelson B."/>
            <person name="Plummer A."/>
            <person name="Tallon L."/>
            <person name="Sadzewicz L."/>
            <person name="Zhao X."/>
            <person name="Boylan J."/>
            <person name="Ott S."/>
            <person name="Bowen H."/>
            <person name="Vavikolanu K."/>
            <person name="Mehta A."/>
            <person name="Aluvathingal J."/>
            <person name="Nadendla S."/>
            <person name="Myers T."/>
            <person name="Yan Y."/>
            <person name="Sichtig H."/>
        </authorList>
    </citation>
    <scope>NUCLEOTIDE SEQUENCE [LARGE SCALE GENOMIC DNA]</scope>
    <source>
        <strain evidence="3 4">FDAARGOS_1161</strain>
    </source>
</reference>
<dbReference type="InterPro" id="IPR022932">
    <property type="entry name" value="YjcG"/>
</dbReference>
<name>A0A974NQR5_PERPY</name>
<dbReference type="PANTHER" id="PTHR40037:SF1">
    <property type="entry name" value="PHOSPHOESTERASE SAOUHSC_00951-RELATED"/>
    <property type="match status" value="1"/>
</dbReference>
<dbReference type="GO" id="GO:0016874">
    <property type="term" value="F:ligase activity"/>
    <property type="evidence" value="ECO:0007669"/>
    <property type="project" value="UniProtKB-KW"/>
</dbReference>
<evidence type="ECO:0000313" key="4">
    <source>
        <dbReference type="Proteomes" id="UP000595254"/>
    </source>
</evidence>
<feature type="short sequence motif" description="HXTX 2" evidence="2">
    <location>
        <begin position="116"/>
        <end position="119"/>
    </location>
</feature>
<evidence type="ECO:0000256" key="2">
    <source>
        <dbReference type="HAMAP-Rule" id="MF_01444"/>
    </source>
</evidence>
<evidence type="ECO:0000313" key="3">
    <source>
        <dbReference type="EMBL" id="QQT02018.1"/>
    </source>
</evidence>
<dbReference type="InterPro" id="IPR050580">
    <property type="entry name" value="2H_phosphoesterase_YjcG-like"/>
</dbReference>
<keyword evidence="3" id="KW-0436">Ligase</keyword>
<dbReference type="SUPFAM" id="SSF55144">
    <property type="entry name" value="LigT-like"/>
    <property type="match status" value="1"/>
</dbReference>
<dbReference type="RefSeq" id="WP_040373531.1">
    <property type="nucleotide sequence ID" value="NZ_CP068053.1"/>
</dbReference>
<accession>A0A974NQR5</accession>
<keyword evidence="1 2" id="KW-0378">Hydrolase</keyword>
<dbReference type="AlphaFoldDB" id="A0A974NQR5"/>
<organism evidence="3 4">
    <name type="scientific">Peribacillus psychrosaccharolyticus</name>
    <name type="common">Bacillus psychrosaccharolyticus</name>
    <dbReference type="NCBI Taxonomy" id="1407"/>
    <lineage>
        <taxon>Bacteria</taxon>
        <taxon>Bacillati</taxon>
        <taxon>Bacillota</taxon>
        <taxon>Bacilli</taxon>
        <taxon>Bacillales</taxon>
        <taxon>Bacillaceae</taxon>
        <taxon>Peribacillus</taxon>
    </lineage>
</organism>
<dbReference type="Proteomes" id="UP000595254">
    <property type="component" value="Chromosome"/>
</dbReference>
<feature type="short sequence motif" description="HXTX 1" evidence="2">
    <location>
        <begin position="34"/>
        <end position="37"/>
    </location>
</feature>
<dbReference type="Gene3D" id="3.90.1140.10">
    <property type="entry name" value="Cyclic phosphodiesterase"/>
    <property type="match status" value="1"/>
</dbReference>